<evidence type="ECO:0000313" key="3">
    <source>
        <dbReference type="EMBL" id="SCO74768.1"/>
    </source>
</evidence>
<organism evidence="3 4">
    <name type="scientific">Plasmodium vivax</name>
    <name type="common">malaria parasite P. vivax</name>
    <dbReference type="NCBI Taxonomy" id="5855"/>
    <lineage>
        <taxon>Eukaryota</taxon>
        <taxon>Sar</taxon>
        <taxon>Alveolata</taxon>
        <taxon>Apicomplexa</taxon>
        <taxon>Aconoidasida</taxon>
        <taxon>Haemosporida</taxon>
        <taxon>Plasmodiidae</taxon>
        <taxon>Plasmodium</taxon>
        <taxon>Plasmodium (Plasmodium)</taxon>
    </lineage>
</organism>
<evidence type="ECO:0008006" key="5">
    <source>
        <dbReference type="Google" id="ProtNLM"/>
    </source>
</evidence>
<protein>
    <recommendedName>
        <fullName evidence="5">Surface-related antigen SRA</fullName>
    </recommendedName>
</protein>
<feature type="compositionally biased region" description="Acidic residues" evidence="1">
    <location>
        <begin position="645"/>
        <end position="655"/>
    </location>
</feature>
<feature type="region of interest" description="Disordered" evidence="1">
    <location>
        <begin position="599"/>
        <end position="731"/>
    </location>
</feature>
<keyword evidence="2" id="KW-0732">Signal</keyword>
<sequence length="923" mass="100554">MFWKVKGRAFAFVFLSYASFVHSDKAVNLGNALAGGISGGISGGLSSGLASGISGGLSNSAAASTALLHAAVGKGPNMHTCQSAGCASYKSITPSDAGDCLNGFICKECKRTHAKNPNICFYSSLQGFESLYEAHLEDFTQPTPYDRFNVPLVKSSKGENNRGDASSDSGREVSPNDESGDHRRGSLSQGGDDDGEKGDLQRSGRDGKAGGSRFPRALEEEEEEEEEEEDDDDDSAKEKRGGHKGGNSPQGGNNGGNNFDAGYETESFLQKSPDHVHRKGDLHKLAKEGGREQHTNAHMHIHTHMHTHTHNELMSGKEGLLSSVETHVRLGISEGGYNRGASESPGRHSGVSSGASVSMGTAAHGGTAAESGYSFAESERGKEKIVYKRLKISLNNHEEYFKSKMNKCHVGGDGVATLYVKVLLQIVKDKNDVYVDVSRRSGSSHMSPGSGGQKGKEGKKANGRSESGEEEEEEEDAEESDDDEYMRKSQSAMGGGGYGYRSGAETDSDSDSDSDGGRAAVNRYAYVELHGGAQNKAANEAANEAANDAAKKAATWGAAKEPLSLLQVREDLDGDSMGNYYKSRNGFFKSIFKRVFKKKGDSDEDAGGGDDEDSDEEPQGGKKKRRWRFPWKRRRGKGSQLQGGDDNDDEGESEDESRSTRRRRGGRRGLFGRSNRKGRGKGRDESDEGDDGEEGEDSDDEEASGGSGQRGAKKGKRNGKGSGTKGGRFEETKSKMGSLFAKVKRKILPVKQKLHIEAFFNSIIVKSCRNALKWEGNMFRKQSLVEMTLKVPVKLKYIKGEPLHFFRSGYEVILTCRNCDEVLFNSCVQGLLRQASEQRGTGRGAPRRARGRRSPGERRNRSCHYCRFHCCRHCRCFPRIAVPLLGEPVRRLPAGNDPLQRAVLPRQCNPRGRLLQQRWAHVR</sequence>
<gene>
    <name evidence="3" type="ORF">PVC01_130025400</name>
</gene>
<feature type="region of interest" description="Disordered" evidence="1">
    <location>
        <begin position="838"/>
        <end position="860"/>
    </location>
</feature>
<evidence type="ECO:0000313" key="4">
    <source>
        <dbReference type="Proteomes" id="UP000305196"/>
    </source>
</evidence>
<feature type="compositionally biased region" description="Acidic residues" evidence="1">
    <location>
        <begin position="468"/>
        <end position="484"/>
    </location>
</feature>
<feature type="region of interest" description="Disordered" evidence="1">
    <location>
        <begin position="141"/>
        <end position="262"/>
    </location>
</feature>
<evidence type="ECO:0000256" key="2">
    <source>
        <dbReference type="SAM" id="SignalP"/>
    </source>
</evidence>
<feature type="compositionally biased region" description="Basic and acidic residues" evidence="1">
    <location>
        <begin position="197"/>
        <end position="208"/>
    </location>
</feature>
<feature type="region of interest" description="Disordered" evidence="1">
    <location>
        <begin position="439"/>
        <end position="519"/>
    </location>
</feature>
<dbReference type="VEuPathDB" id="PlasmoDB:PVX_084970"/>
<accession>A0A1G4HIW3</accession>
<name>A0A1G4HIW3_PLAVI</name>
<feature type="compositionally biased region" description="Gly residues" evidence="1">
    <location>
        <begin position="244"/>
        <end position="255"/>
    </location>
</feature>
<proteinExistence type="predicted"/>
<dbReference type="VEuPathDB" id="PlasmoDB:PVW1_130025100"/>
<feature type="compositionally biased region" description="Basic residues" evidence="1">
    <location>
        <begin position="621"/>
        <end position="637"/>
    </location>
</feature>
<evidence type="ECO:0000256" key="1">
    <source>
        <dbReference type="SAM" id="MobiDB-lite"/>
    </source>
</evidence>
<feature type="compositionally biased region" description="Acidic residues" evidence="1">
    <location>
        <begin position="685"/>
        <end position="703"/>
    </location>
</feature>
<dbReference type="EMBL" id="LT615268">
    <property type="protein sequence ID" value="SCO74768.1"/>
    <property type="molecule type" value="Genomic_DNA"/>
</dbReference>
<reference evidence="3 4" key="1">
    <citation type="submission" date="2016-07" db="EMBL/GenBank/DDBJ databases">
        <authorList>
            <consortium name="Pathogen Informatics"/>
        </authorList>
    </citation>
    <scope>NUCLEOTIDE SEQUENCE [LARGE SCALE GENOMIC DNA]</scope>
</reference>
<feature type="chain" id="PRO_5009234883" description="Surface-related antigen SRA" evidence="2">
    <location>
        <begin position="24"/>
        <end position="923"/>
    </location>
</feature>
<dbReference type="AlphaFoldDB" id="A0A1G4HIW3"/>
<dbReference type="Proteomes" id="UP000305196">
    <property type="component" value="Chromosome 13"/>
</dbReference>
<dbReference type="VEuPathDB" id="PlasmoDB:PVPAM_130033600"/>
<feature type="compositionally biased region" description="Low complexity" evidence="1">
    <location>
        <begin position="349"/>
        <end position="362"/>
    </location>
</feature>
<dbReference type="VEuPathDB" id="PlasmoDB:PVP01_1318000"/>
<feature type="compositionally biased region" description="Acidic residues" evidence="1">
    <location>
        <begin position="602"/>
        <end position="618"/>
    </location>
</feature>
<feature type="signal peptide" evidence="2">
    <location>
        <begin position="1"/>
        <end position="23"/>
    </location>
</feature>
<feature type="compositionally biased region" description="Acidic residues" evidence="1">
    <location>
        <begin position="219"/>
        <end position="235"/>
    </location>
</feature>
<feature type="region of interest" description="Disordered" evidence="1">
    <location>
        <begin position="334"/>
        <end position="375"/>
    </location>
</feature>